<evidence type="ECO:0000259" key="9">
    <source>
        <dbReference type="Pfam" id="PF25021"/>
    </source>
</evidence>
<dbReference type="Pfam" id="PF01833">
    <property type="entry name" value="TIG"/>
    <property type="match status" value="2"/>
</dbReference>
<dbReference type="Pfam" id="PF12733">
    <property type="entry name" value="Cadherin-like"/>
    <property type="match status" value="1"/>
</dbReference>
<dbReference type="RefSeq" id="WP_173414073.1">
    <property type="nucleotide sequence ID" value="NZ_CP054139.1"/>
</dbReference>
<evidence type="ECO:0000256" key="4">
    <source>
        <dbReference type="SAM" id="SignalP"/>
    </source>
</evidence>
<feature type="domain" description="Cadherin-like beta-sandwich-like" evidence="6">
    <location>
        <begin position="1115"/>
        <end position="1205"/>
    </location>
</feature>
<feature type="domain" description="Teneurin NHL" evidence="9">
    <location>
        <begin position="2020"/>
        <end position="2191"/>
    </location>
</feature>
<dbReference type="NCBIfam" id="TIGR04183">
    <property type="entry name" value="Por_Secre_tail"/>
    <property type="match status" value="1"/>
</dbReference>
<dbReference type="Gene3D" id="3.30.160.710">
    <property type="match status" value="1"/>
</dbReference>
<organism evidence="10 11">
    <name type="scientific">Mucilaginibacter mali</name>
    <dbReference type="NCBI Taxonomy" id="2740462"/>
    <lineage>
        <taxon>Bacteria</taxon>
        <taxon>Pseudomonadati</taxon>
        <taxon>Bacteroidota</taxon>
        <taxon>Sphingobacteriia</taxon>
        <taxon>Sphingobacteriales</taxon>
        <taxon>Sphingobacteriaceae</taxon>
        <taxon>Mucilaginibacter</taxon>
    </lineage>
</organism>
<gene>
    <name evidence="10" type="ORF">HQ865_06280</name>
</gene>
<evidence type="ECO:0000256" key="3">
    <source>
        <dbReference type="PROSITE-ProRule" id="PRU00504"/>
    </source>
</evidence>
<dbReference type="InterPro" id="IPR014756">
    <property type="entry name" value="Ig_E-set"/>
</dbReference>
<dbReference type="InterPro" id="IPR041286">
    <property type="entry name" value="MBG_2"/>
</dbReference>
<dbReference type="PROSITE" id="PS51125">
    <property type="entry name" value="NHL"/>
    <property type="match status" value="1"/>
</dbReference>
<evidence type="ECO:0000256" key="2">
    <source>
        <dbReference type="ARBA" id="ARBA00022737"/>
    </source>
</evidence>
<dbReference type="InterPro" id="IPR008964">
    <property type="entry name" value="Invasin/intimin_cell_adhesion"/>
</dbReference>
<evidence type="ECO:0000259" key="6">
    <source>
        <dbReference type="Pfam" id="PF12733"/>
    </source>
</evidence>
<dbReference type="Proteomes" id="UP000505355">
    <property type="component" value="Chromosome"/>
</dbReference>
<feature type="domain" description="MBG" evidence="7">
    <location>
        <begin position="2382"/>
        <end position="2457"/>
    </location>
</feature>
<dbReference type="CDD" id="cd00603">
    <property type="entry name" value="IPT_PCSR"/>
    <property type="match status" value="1"/>
</dbReference>
<keyword evidence="2" id="KW-0677">Repeat</keyword>
<accession>A0A7D4UCI8</accession>
<dbReference type="InterPro" id="IPR028994">
    <property type="entry name" value="Integrin_alpha_N"/>
</dbReference>
<keyword evidence="11" id="KW-1185">Reference proteome</keyword>
<dbReference type="SUPFAM" id="SSF69318">
    <property type="entry name" value="Integrin alpha N-terminal domain"/>
    <property type="match status" value="3"/>
</dbReference>
<dbReference type="PANTHER" id="PTHR44103:SF1">
    <property type="entry name" value="PROPROTEIN CONVERTASE P"/>
    <property type="match status" value="1"/>
</dbReference>
<feature type="domain" description="IPT/TIG" evidence="5">
    <location>
        <begin position="22"/>
        <end position="83"/>
    </location>
</feature>
<evidence type="ECO:0000313" key="10">
    <source>
        <dbReference type="EMBL" id="QKJ29379.1"/>
    </source>
</evidence>
<reference evidence="10 11" key="1">
    <citation type="submission" date="2020-05" db="EMBL/GenBank/DDBJ databases">
        <title>Mucilaginibacter mali sp. nov.</title>
        <authorList>
            <person name="Kim H.S."/>
            <person name="Lee K.C."/>
            <person name="Suh M.K."/>
            <person name="Kim J.-S."/>
            <person name="Han K.-I."/>
            <person name="Eom M.K."/>
            <person name="Shin Y.K."/>
            <person name="Lee J.-S."/>
        </authorList>
    </citation>
    <scope>NUCLEOTIDE SEQUENCE [LARGE SCALE GENOMIC DNA]</scope>
    <source>
        <strain evidence="10 11">G2-14</strain>
    </source>
</reference>
<dbReference type="Pfam" id="PF18962">
    <property type="entry name" value="Por_Secre_tail"/>
    <property type="match status" value="1"/>
</dbReference>
<dbReference type="InterPro" id="IPR056822">
    <property type="entry name" value="TEN_NHL"/>
</dbReference>
<protein>
    <submittedName>
        <fullName evidence="10">VCBS repeat-containing protein</fullName>
    </submittedName>
</protein>
<evidence type="ECO:0000313" key="11">
    <source>
        <dbReference type="Proteomes" id="UP000505355"/>
    </source>
</evidence>
<evidence type="ECO:0000259" key="8">
    <source>
        <dbReference type="Pfam" id="PF18962"/>
    </source>
</evidence>
<dbReference type="Gene3D" id="2.60.40.1080">
    <property type="match status" value="1"/>
</dbReference>
<name>A0A7D4UCI8_9SPHI</name>
<proteinExistence type="predicted"/>
<dbReference type="Gene3D" id="2.60.40.10">
    <property type="entry name" value="Immunoglobulins"/>
    <property type="match status" value="4"/>
</dbReference>
<feature type="chain" id="PRO_5028940869" evidence="4">
    <location>
        <begin position="22"/>
        <end position="2855"/>
    </location>
</feature>
<evidence type="ECO:0000256" key="1">
    <source>
        <dbReference type="ARBA" id="ARBA00022729"/>
    </source>
</evidence>
<dbReference type="Gene3D" id="2.120.10.30">
    <property type="entry name" value="TolB, C-terminal domain"/>
    <property type="match status" value="5"/>
</dbReference>
<dbReference type="SUPFAM" id="SSF49373">
    <property type="entry name" value="Invasin/intimin cell-adhesion fragments"/>
    <property type="match status" value="1"/>
</dbReference>
<feature type="signal peptide" evidence="4">
    <location>
        <begin position="1"/>
        <end position="21"/>
    </location>
</feature>
<dbReference type="Pfam" id="PF18676">
    <property type="entry name" value="MBG_2"/>
    <property type="match status" value="2"/>
</dbReference>
<evidence type="ECO:0000259" key="7">
    <source>
        <dbReference type="Pfam" id="PF18676"/>
    </source>
</evidence>
<dbReference type="InterPro" id="IPR025883">
    <property type="entry name" value="Cadherin-like_domain"/>
</dbReference>
<feature type="repeat" description="NHL" evidence="3">
    <location>
        <begin position="1499"/>
        <end position="1527"/>
    </location>
</feature>
<dbReference type="Pfam" id="PF25021">
    <property type="entry name" value="TEN_NHL"/>
    <property type="match status" value="1"/>
</dbReference>
<sequence>MVKPLLYYFLIFITFSGFAQAPVVNSFNPVAANVGATITISGANFNGSAAGNLVLFGTSKATVSAATANSLTVIVPAGATYDHISVLNSDNHLSGSSAAAFIPTFSTSNKGNKPALDPEFNITRAFGPLSVAAGDIDGDGRPDLVFTNSETNVISVMRNTATVGTLFNDASFAIKADFATGKQPSAVKLYDMDGDGRPDLVVNNIADRTISVFRNTAAPGNINTNSFAQRMDYPVGAMPLSFCIGDMDGDGKPDILVANQADNTVSFLRNASVPGGFTNASFSKTDLPVISSPASIATGDIDGDGKPDMVITNTVLGVGNDNNIAIYRNAGGNGVNTALFAPGFEMQYTEGAPVAVALADLDNDQKQDLLITTSYAKLIVYQNNATPGVLNAGSFAAPVGFNVQSSPPGAIAIGDMNGDGRPDVFLGAGRMYPPWLLTNTSTKGFIDAGSLLTDGYVTQYGSAVAIADMDGDHKPDMITVNPNNGVISIVRNITTDVPPVITGVIPSSAPVGSTITISGNNFNGDKDANTVTFGTVNAKILSANASQLQVTVPAGAAYQPISVTNTPAALTAFSRLPFNPTFSGKNSIAATDFDTPVEIPSGNSTYSFLANAFTFNDIDGDGKPDLLVEDGDKVLYIYPNIASAGKVTKASFGPPVSIQVASNSPITSINSADMNGDGKPDVLIGYDSGKILILLNNSRPGNFSFGAIAGYKNQDGNYYNLVADVDLDGKLDIGRLSPSTASLITNLILDYSYMSADPYKGRTVSNQGSPGGMAIADVDGDGRPDLIVTERDKAVVSVYQNVSDQPLYGNPNYNLAPKVSFATGTAPYAIKVADIDGDGNPDLVIASQSANEVYVLRNTAVKGSISASSFAPKAVYNTTAAGAALSIADIDGDGKPDIVVNTSAGISILRNQATAGTIGAASFAPHTDIAGTLAGRVEMVDVDGDGLPDIAGLNSTTKAIVIYRNDPLSATLQIKASTGKTIFNYASTSAPAPIIVDAGITVADAGNSKPRSGTISIANFVAGNDVLALISNPASMGDITAKFNTGNGVLSLSSVAGASIAQWQAALKAVTYVNRNTTNPDLSDRTIGFVLNNGAIGSNTETKTLGFINNSDARLSNLQLKFGNLTPAFNPDSLNYKFLIGSNASPMTITATAAVGSATIKVNNVVVASGTATNDLVLNTGDNTFSFVVTAADGITQRTYTVVFTKVAVAQALSVPATATVKYGTSYYQVDVAKTTSFQPVSYTSSNSDVATIDASGYVKVRGVGTTTITVSQTGSASVTQQFTVTPADLIVTPSNVSIAYLDKVPTAFSLNYLGFVNDDNQYQITDPPKATTTATANSVVGKYPITLSGGSARNYKLVYQAATLAITGPVINPLTTPVTLTLAANGSRSVQLSDLAKISNNSKGLSPPVSITPSVLNCATLGKQNITITSTDGNALNAGVAFNSPASIAMDAAGNYYVADAANYVIRKISTTGLVTTYAGNGYRGSADGPAATASFGYPVGLAVDAEGNVYVGDNWYKRLCKIDVNGMVTTIATYPTENIYSMTIDSRKNIYFIGDGSCVYKISATGVFSMLAGSNIHGTPYLGQGIAPDVSFDGINSVFVDEQDNVLVADRTRLLKIQPNNTVTTMLTFYSADKVMMDSQHNCYVYSYYSRALLKYKYPNAYGELLAGSGTPASEDGIGAGASVLNIISMVADRSGNVLAIEGNTHKIRKVTPDGVVSTFAGSGMAGFSNGDLSAGDNGRVFSMQVPVNVKSRLAINTVYNNITLTPDASGKVLMPDYASSANVGSSCPNAGIKVAQSVLAGTVLPPNTAVTVTITATDDTGAKDEKVFNVTATASPIQLTANTGPIVLKLDKATTSKKLVAADLVKANSPAAVFTFAPAVLDCSTLGPQTIKVSAASNAQGTPASVRFDRPYGITIDPAGNIYFTENNLSSVRKISTTGDVSTLAGGRGQGFANGTGTAALFNSPYGIATDAGGNVYVADYQNNSIRKITSTGVVTTLAGSQNWDNDGFGTLASIDMPYAVAVAPDGTVYAGGVNTNIRKITPEGVVTTIAGTGSVNATGTSLDLGVANAMICDKQGNVYTADRSNSRIIRITPSGQVSTYVANVISPTGLGFDSKGNLFISQSFNYTGRISKCDTNGNLSTFLDFLNPFSYISPSGLAIDASDNIYFTDTTNGRIIKVTPAGVMTSIGDSTAPLDGNIGNAMAATYASIDIPVTVLSTPAITSSYPNEHVIANSTGNALLPDYTVTATATNNCTNSKVTFTQTPAAGTVVPAGGQISVTLTATNVEGGTDQLTFPVSATYLSFSALPAKTYGAADFSPVVTASITGEITYTSSNTRVATFVNGKIHLVGAGTANITAIFNGSTSGSLTQTLQVNKAPLTIKANNVSRAYHADNPAFTFTYTGFVNNEDVNSLAAMPIATTTATYSSDPGGYFITPAGAVAANYTITYATGVLTVSLQPQITSILPAAAKPGATVVLSGININNATSVYFGDTPAASFTINGNGSISAVIGSGTSGTVSVTGPNGTATYPNYPVVQVPVITAGGPTTFFNGNSVVLTTSPVNGYAYQWFRDGSAITDATSASYTATQSGAYTVGVSINAITQTSVPIQVASVFSLPADNFKVSATSATCRGSANGAINITAKRSLAYTATITGGALNNSVSFTTTGLVDKLAAGTYNVCITVAGQPDYQKCYTLVISEPKDLSVYTAVTPDQHAINLTLTGGTTYYIQLNGVKSTVTDSILTLPLKAGTNHLIVTTDKACQGIIEKSVVVEDKVLPYPDPFGDTLSINLGFEQTSTATVEIYTLFGQRVYQQQFNTPGGTIRLDVSSIKNTGVYSLHLRTDAGTRIFKIFKK</sequence>
<dbReference type="Gene3D" id="2.130.10.130">
    <property type="entry name" value="Integrin alpha, N-terminal"/>
    <property type="match status" value="3"/>
</dbReference>
<dbReference type="InterPro" id="IPR001258">
    <property type="entry name" value="NHL_repeat"/>
</dbReference>
<dbReference type="KEGG" id="mmab:HQ865_06280"/>
<feature type="domain" description="Secretion system C-terminal sorting" evidence="8">
    <location>
        <begin position="2780"/>
        <end position="2849"/>
    </location>
</feature>
<dbReference type="InterPro" id="IPR013783">
    <property type="entry name" value="Ig-like_fold"/>
</dbReference>
<dbReference type="EMBL" id="CP054139">
    <property type="protein sequence ID" value="QKJ29379.1"/>
    <property type="molecule type" value="Genomic_DNA"/>
</dbReference>
<dbReference type="PANTHER" id="PTHR44103">
    <property type="entry name" value="PROPROTEIN CONVERTASE P"/>
    <property type="match status" value="1"/>
</dbReference>
<dbReference type="Pfam" id="PF13517">
    <property type="entry name" value="FG-GAP_3"/>
    <property type="match status" value="5"/>
</dbReference>
<feature type="domain" description="MBG" evidence="7">
    <location>
        <begin position="1290"/>
        <end position="1365"/>
    </location>
</feature>
<dbReference type="Gene3D" id="2.40.10.500">
    <property type="match status" value="1"/>
</dbReference>
<dbReference type="InterPro" id="IPR026444">
    <property type="entry name" value="Secre_tail"/>
</dbReference>
<dbReference type="SUPFAM" id="SSF81296">
    <property type="entry name" value="E set domains"/>
    <property type="match status" value="2"/>
</dbReference>
<feature type="domain" description="IPT/TIG" evidence="5">
    <location>
        <begin position="499"/>
        <end position="565"/>
    </location>
</feature>
<dbReference type="InterPro" id="IPR011042">
    <property type="entry name" value="6-blade_b-propeller_TolB-like"/>
</dbReference>
<keyword evidence="1 4" id="KW-0732">Signal</keyword>
<evidence type="ECO:0000259" key="5">
    <source>
        <dbReference type="Pfam" id="PF01833"/>
    </source>
</evidence>
<dbReference type="SUPFAM" id="SSF63829">
    <property type="entry name" value="Calcium-dependent phosphotriesterase"/>
    <property type="match status" value="3"/>
</dbReference>
<dbReference type="InterPro" id="IPR013517">
    <property type="entry name" value="FG-GAP"/>
</dbReference>
<dbReference type="InterPro" id="IPR002909">
    <property type="entry name" value="IPT_dom"/>
</dbReference>